<feature type="domain" description="Peptidase M1 membrane alanine aminopeptidase" evidence="14">
    <location>
        <begin position="234"/>
        <end position="446"/>
    </location>
</feature>
<dbReference type="RefSeq" id="WP_123918575.1">
    <property type="nucleotide sequence ID" value="NZ_RKRA01000001.1"/>
</dbReference>
<dbReference type="GO" id="GO:0042277">
    <property type="term" value="F:peptide binding"/>
    <property type="evidence" value="ECO:0007669"/>
    <property type="project" value="TreeGrafter"/>
</dbReference>
<dbReference type="CDD" id="cd09602">
    <property type="entry name" value="M1_APN"/>
    <property type="match status" value="1"/>
</dbReference>
<dbReference type="OrthoDB" id="100605at2"/>
<dbReference type="InterPro" id="IPR014782">
    <property type="entry name" value="Peptidase_M1_dom"/>
</dbReference>
<keyword evidence="8" id="KW-0479">Metal-binding</keyword>
<comment type="caution">
    <text evidence="17">The sequence shown here is derived from an EMBL/GenBank/DDBJ whole genome shotgun (WGS) entry which is preliminary data.</text>
</comment>
<dbReference type="GO" id="GO:0005737">
    <property type="term" value="C:cytoplasm"/>
    <property type="evidence" value="ECO:0007669"/>
    <property type="project" value="TreeGrafter"/>
</dbReference>
<evidence type="ECO:0000256" key="9">
    <source>
        <dbReference type="ARBA" id="ARBA00022801"/>
    </source>
</evidence>
<dbReference type="Pfam" id="PF17900">
    <property type="entry name" value="Peptidase_M1_N"/>
    <property type="match status" value="1"/>
</dbReference>
<dbReference type="InterPro" id="IPR024571">
    <property type="entry name" value="ERAP1-like_C_dom"/>
</dbReference>
<dbReference type="FunFam" id="1.10.390.10:FF:000004">
    <property type="entry name" value="Aminopeptidase N"/>
    <property type="match status" value="1"/>
</dbReference>
<evidence type="ECO:0000256" key="2">
    <source>
        <dbReference type="ARBA" id="ARBA00001947"/>
    </source>
</evidence>
<gene>
    <name evidence="17" type="ORF">EDD32_2917</name>
</gene>
<dbReference type="GO" id="GO:0016285">
    <property type="term" value="F:alanyl aminopeptidase activity"/>
    <property type="evidence" value="ECO:0007669"/>
    <property type="project" value="UniProtKB-EC"/>
</dbReference>
<dbReference type="Proteomes" id="UP000280726">
    <property type="component" value="Unassembled WGS sequence"/>
</dbReference>
<reference evidence="17 18" key="1">
    <citation type="submission" date="2018-11" db="EMBL/GenBank/DDBJ databases">
        <title>Sequencing the genomes of 1000 actinobacteria strains.</title>
        <authorList>
            <person name="Klenk H.-P."/>
        </authorList>
    </citation>
    <scope>NUCLEOTIDE SEQUENCE [LARGE SCALE GENOMIC DNA]</scope>
    <source>
        <strain evidence="17 18">DSM 14418</strain>
    </source>
</reference>
<evidence type="ECO:0000256" key="1">
    <source>
        <dbReference type="ARBA" id="ARBA00000098"/>
    </source>
</evidence>
<comment type="similarity">
    <text evidence="3">Belongs to the peptidase M1 family.</text>
</comment>
<keyword evidence="6 17" id="KW-0031">Aminopeptidase</keyword>
<evidence type="ECO:0000313" key="17">
    <source>
        <dbReference type="EMBL" id="RPF28391.1"/>
    </source>
</evidence>
<organism evidence="17 18">
    <name type="scientific">Georgenia muralis</name>
    <dbReference type="NCBI Taxonomy" id="154117"/>
    <lineage>
        <taxon>Bacteria</taxon>
        <taxon>Bacillati</taxon>
        <taxon>Actinomycetota</taxon>
        <taxon>Actinomycetes</taxon>
        <taxon>Micrococcales</taxon>
        <taxon>Bogoriellaceae</taxon>
        <taxon>Georgenia</taxon>
    </lineage>
</organism>
<evidence type="ECO:0000256" key="10">
    <source>
        <dbReference type="ARBA" id="ARBA00022833"/>
    </source>
</evidence>
<evidence type="ECO:0000313" key="18">
    <source>
        <dbReference type="Proteomes" id="UP000280726"/>
    </source>
</evidence>
<dbReference type="GO" id="GO:0070006">
    <property type="term" value="F:metalloaminopeptidase activity"/>
    <property type="evidence" value="ECO:0007669"/>
    <property type="project" value="TreeGrafter"/>
</dbReference>
<keyword evidence="18" id="KW-1185">Reference proteome</keyword>
<dbReference type="NCBIfam" id="TIGR02412">
    <property type="entry name" value="pepN_strep_liv"/>
    <property type="match status" value="1"/>
</dbReference>
<evidence type="ECO:0000256" key="8">
    <source>
        <dbReference type="ARBA" id="ARBA00022723"/>
    </source>
</evidence>
<dbReference type="PANTHER" id="PTHR11533">
    <property type="entry name" value="PROTEASE M1 ZINC METALLOPROTEASE"/>
    <property type="match status" value="1"/>
</dbReference>
<dbReference type="GO" id="GO:0008270">
    <property type="term" value="F:zinc ion binding"/>
    <property type="evidence" value="ECO:0007669"/>
    <property type="project" value="InterPro"/>
</dbReference>
<name>A0A3N5A9T1_9MICO</name>
<comment type="catalytic activity">
    <reaction evidence="1">
        <text>Release of an N-terminal amino acid, Xaa-|-Yaa- from a peptide, amide or arylamide. Xaa is preferably Ala, but may be most amino acids including Pro (slow action). When a terminal hydrophobic residue is followed by a prolyl residue, the two may be released as an intact Xaa-Pro dipeptide.</text>
        <dbReference type="EC" id="3.4.11.2"/>
    </reaction>
</comment>
<keyword evidence="11" id="KW-0482">Metalloprotease</keyword>
<evidence type="ECO:0000256" key="13">
    <source>
        <dbReference type="ARBA" id="ARBA00031533"/>
    </source>
</evidence>
<protein>
    <recommendedName>
        <fullName evidence="5">Aminopeptidase N</fullName>
        <ecNumber evidence="4">3.4.11.2</ecNumber>
    </recommendedName>
    <alternativeName>
        <fullName evidence="12">Alanine aminopeptidase</fullName>
    </alternativeName>
    <alternativeName>
        <fullName evidence="13">Lysyl aminopeptidase</fullName>
    </alternativeName>
</protein>
<dbReference type="AlphaFoldDB" id="A0A3N5A9T1"/>
<dbReference type="InterPro" id="IPR045357">
    <property type="entry name" value="Aminopeptidase_N-like_N"/>
</dbReference>
<evidence type="ECO:0000256" key="6">
    <source>
        <dbReference type="ARBA" id="ARBA00022438"/>
    </source>
</evidence>
<dbReference type="Gene3D" id="1.10.390.10">
    <property type="entry name" value="Neutral Protease Domain 2"/>
    <property type="match status" value="1"/>
</dbReference>
<dbReference type="PANTHER" id="PTHR11533:SF174">
    <property type="entry name" value="PUROMYCIN-SENSITIVE AMINOPEPTIDASE-RELATED"/>
    <property type="match status" value="1"/>
</dbReference>
<dbReference type="Gene3D" id="2.60.40.1730">
    <property type="entry name" value="tricorn interacting facor f3 domain"/>
    <property type="match status" value="1"/>
</dbReference>
<dbReference type="SUPFAM" id="SSF63737">
    <property type="entry name" value="Leukotriene A4 hydrolase N-terminal domain"/>
    <property type="match status" value="1"/>
</dbReference>
<keyword evidence="9" id="KW-0378">Hydrolase</keyword>
<evidence type="ECO:0000256" key="11">
    <source>
        <dbReference type="ARBA" id="ARBA00023049"/>
    </source>
</evidence>
<dbReference type="PRINTS" id="PR00756">
    <property type="entry name" value="ALADIPTASE"/>
</dbReference>
<feature type="domain" description="Aminopeptidase N-like N-terminal" evidence="16">
    <location>
        <begin position="108"/>
        <end position="190"/>
    </location>
</feature>
<dbReference type="SUPFAM" id="SSF55486">
    <property type="entry name" value="Metalloproteases ('zincins'), catalytic domain"/>
    <property type="match status" value="1"/>
</dbReference>
<dbReference type="GO" id="GO:0016020">
    <property type="term" value="C:membrane"/>
    <property type="evidence" value="ECO:0007669"/>
    <property type="project" value="TreeGrafter"/>
</dbReference>
<evidence type="ECO:0000259" key="16">
    <source>
        <dbReference type="Pfam" id="PF17900"/>
    </source>
</evidence>
<keyword evidence="7" id="KW-0645">Protease</keyword>
<keyword evidence="10" id="KW-0862">Zinc</keyword>
<dbReference type="FunFam" id="2.60.40.1730:FF:000010">
    <property type="entry name" value="Putative aminopeptidase N"/>
    <property type="match status" value="1"/>
</dbReference>
<dbReference type="Pfam" id="PF11838">
    <property type="entry name" value="ERAP1_C"/>
    <property type="match status" value="1"/>
</dbReference>
<dbReference type="Pfam" id="PF01433">
    <property type="entry name" value="Peptidase_M1"/>
    <property type="match status" value="1"/>
</dbReference>
<dbReference type="InterPro" id="IPR050344">
    <property type="entry name" value="Peptidase_M1_aminopeptidases"/>
</dbReference>
<accession>A0A3N5A9T1</accession>
<evidence type="ECO:0000256" key="5">
    <source>
        <dbReference type="ARBA" id="ARBA00015611"/>
    </source>
</evidence>
<evidence type="ECO:0000256" key="12">
    <source>
        <dbReference type="ARBA" id="ARBA00029811"/>
    </source>
</evidence>
<dbReference type="GO" id="GO:0043171">
    <property type="term" value="P:peptide catabolic process"/>
    <property type="evidence" value="ECO:0007669"/>
    <property type="project" value="TreeGrafter"/>
</dbReference>
<proteinExistence type="inferred from homology"/>
<evidence type="ECO:0000256" key="7">
    <source>
        <dbReference type="ARBA" id="ARBA00022670"/>
    </source>
</evidence>
<dbReference type="EC" id="3.4.11.2" evidence="4"/>
<evidence type="ECO:0000256" key="3">
    <source>
        <dbReference type="ARBA" id="ARBA00010136"/>
    </source>
</evidence>
<evidence type="ECO:0000259" key="14">
    <source>
        <dbReference type="Pfam" id="PF01433"/>
    </source>
</evidence>
<evidence type="ECO:0000259" key="15">
    <source>
        <dbReference type="Pfam" id="PF11838"/>
    </source>
</evidence>
<feature type="domain" description="ERAP1-like C-terminal" evidence="15">
    <location>
        <begin position="530"/>
        <end position="845"/>
    </location>
</feature>
<dbReference type="InterPro" id="IPR042097">
    <property type="entry name" value="Aminopeptidase_N-like_N_sf"/>
</dbReference>
<dbReference type="GO" id="GO:0005615">
    <property type="term" value="C:extracellular space"/>
    <property type="evidence" value="ECO:0007669"/>
    <property type="project" value="TreeGrafter"/>
</dbReference>
<sequence>MSAATQNLTRAEAQERSAHLRVATTQVHLDLAGDAETFGTTTTVTFEATTGATFLDFLGPVVERVVLNGAELDPAACFDGARIHLAPLAAENVVTVVARGAYSRSGEGLHRFVDPVDGQTYLYTQYEPADSRRVLATFEQPDLKSRFTFSVTAPAPWLVLSNQPAVGSEPVGDGLTRTTFAPTPPLSSYLTAVVAGPYHHVRDVWESPDGLRVPLGVLCRASLAPHLDADRVLTVTRQGLDFYHSAFAFPYPWGKYDQVFVPEYNLGAMENPGCVTFTERYVFRSAATRHQYQGRANTILHEMAHMWFGDLATPRWWDDLWLKESFADYMGSHASVAATEHTDAWVAFANRRKAWAYTQDQLPTTHPVVADIPDLEAAKQNFDGITYAKGAAVLKQLVAYVGVEAFFDGARRYFRDHAYAATTLADLLGALEAASGRNLGEWARLWLQTAGTAELRAQVEARDGRIERLTVHQRGTDPRTGSPVLRPHRLAVGLYGLADGVLVRTARYEVDVTGAVTEVAGAVGAPVPDLVVVNDDDLTYAKVVLDERSAATALAHVGAIPDAMPRSLVWSALWNATRDARLPAADYLTAVLAHGAAESDTAVLTGLTANARTAVERYVPAPRRRHERERLCAGAWEHLRAAAPGSDDQLIWARAFAAAVATVPAAAGRAREVLAGTVPGLPLDPELRWAMWQSLAATGCANRAELDAELARDATADGATRHLAALSALPEPQVRETALETLLLPGALTNDQVDATLEGYGQPLHPELTAPLTERYFAALRTLWAEHSIEIADRLVQGLYPGHQDAGDGDPADHPVAARTTRWLEDNADAPAALRRLVLEERDHLLRSLRAQRAGQDR</sequence>
<dbReference type="GO" id="GO:0006508">
    <property type="term" value="P:proteolysis"/>
    <property type="evidence" value="ECO:0007669"/>
    <property type="project" value="UniProtKB-KW"/>
</dbReference>
<dbReference type="InterPro" id="IPR001930">
    <property type="entry name" value="Peptidase_M1"/>
</dbReference>
<dbReference type="EMBL" id="RKRA01000001">
    <property type="protein sequence ID" value="RPF28391.1"/>
    <property type="molecule type" value="Genomic_DNA"/>
</dbReference>
<dbReference type="InterPro" id="IPR012778">
    <property type="entry name" value="Pept_M1_aminopeptidase"/>
</dbReference>
<comment type="cofactor">
    <cofactor evidence="2">
        <name>Zn(2+)</name>
        <dbReference type="ChEBI" id="CHEBI:29105"/>
    </cofactor>
</comment>
<evidence type="ECO:0000256" key="4">
    <source>
        <dbReference type="ARBA" id="ARBA00012564"/>
    </source>
</evidence>
<dbReference type="InterPro" id="IPR027268">
    <property type="entry name" value="Peptidase_M4/M1_CTD_sf"/>
</dbReference>